<dbReference type="EC" id="3.4.14.12" evidence="3"/>
<dbReference type="STRING" id="28084.Lche_2681"/>
<dbReference type="SUPFAM" id="SSF82171">
    <property type="entry name" value="DPP6 N-terminal domain-like"/>
    <property type="match status" value="1"/>
</dbReference>
<comment type="caution">
    <text evidence="3">The sequence shown here is derived from an EMBL/GenBank/DDBJ whole genome shotgun (WGS) entry which is preliminary data.</text>
</comment>
<accession>A0A0W0SCT4</accession>
<dbReference type="Proteomes" id="UP000054921">
    <property type="component" value="Unassembled WGS sequence"/>
</dbReference>
<dbReference type="Gene3D" id="3.40.50.1820">
    <property type="entry name" value="alpha/beta hydrolase"/>
    <property type="match status" value="1"/>
</dbReference>
<dbReference type="InterPro" id="IPR029058">
    <property type="entry name" value="AB_hydrolase_fold"/>
</dbReference>
<dbReference type="PANTHER" id="PTHR11731">
    <property type="entry name" value="PROTEASE FAMILY S9B,C DIPEPTIDYL-PEPTIDASE IV-RELATED"/>
    <property type="match status" value="1"/>
</dbReference>
<evidence type="ECO:0000313" key="4">
    <source>
        <dbReference type="Proteomes" id="UP000054921"/>
    </source>
</evidence>
<dbReference type="InterPro" id="IPR050278">
    <property type="entry name" value="Serine_Prot_S9B/DPPIV"/>
</dbReference>
<reference evidence="3 4" key="1">
    <citation type="submission" date="2015-11" db="EMBL/GenBank/DDBJ databases">
        <title>Genomic analysis of 38 Legionella species identifies large and diverse effector repertoires.</title>
        <authorList>
            <person name="Burstein D."/>
            <person name="Amaro F."/>
            <person name="Zusman T."/>
            <person name="Lifshitz Z."/>
            <person name="Cohen O."/>
            <person name="Gilbert J.A."/>
            <person name="Pupko T."/>
            <person name="Shuman H.A."/>
            <person name="Segal G."/>
        </authorList>
    </citation>
    <scope>NUCLEOTIDE SEQUENCE [LARGE SCALE GENOMIC DNA]</scope>
    <source>
        <strain evidence="3 4">ORW</strain>
    </source>
</reference>
<sequence>MGLIMEKDRAARYEKSKKFLPQNVFSLIRNLQPAIAWSPSEKLICYRHDTTKGYEYLILNLETKKKELAFDHSVLAKKIANELKSEVNAFALPINIVDFFNEHILQLYIEHFIFQYDRTTQTLELMADTSKQTAMSHCPSIMEIWGFVPALIVSRIRSPDQCWELYSKDHNLFLFSLDEQKEYQLTADGSASNAYAASPDTNLTSLSLRRMQVTLPPMALWSPDSKKIVTFQCNQEQVKKLPLLQHAPEDGSLRPQVFEAHIPFVGDEVIPEIKLCLIDVQKKKLRTIDLPPLMPALVGSPIEAGYVWWSEDSKKIFFLKEERGNHQLSLCELDVATEQQRTILTEKSTGYVEPSQLILWQNYTRILEDSKEFVWLSTQNGWAHLYLHDLQTGQVKNPVTQGEWMVRKVFHVDSTNRWIYFSGNGKEPGVDPYFRYLYRARLDGSEVQLLTPETADHTIVFSPSQEYFVDYYSSMESLPVTKLRDKNGHEIITLEEADFSQLFALGYKQPQPFCLKGADGETDIYGLIYFPTDFDPKKKYPIIDEIYPGPQLTRVPKTYCSDLPEYIHGCWWPQSVAELGFIVINVDGRGTPFRSKKFHQYSYQHLETAGGLEDHIEIIRNLAKQYSYIDIDRVGIMGQSAGGYAATRALLAYPDFYKVGVCISGLQDLRSYLAFWGERYHGLPSDVDYTAQSNYLLADRLKGNLFLIHGDLDDNVHPANMMQLVDALIKADKNFDMLLVPNANHSIYFMDLYVLRRIGEYFIDHL</sequence>
<proteinExistence type="predicted"/>
<dbReference type="Pfam" id="PF00930">
    <property type="entry name" value="DPPIV_N"/>
    <property type="match status" value="1"/>
</dbReference>
<dbReference type="AlphaFoldDB" id="A0A0W0SCT4"/>
<dbReference type="InterPro" id="IPR001375">
    <property type="entry name" value="Peptidase_S9_cat"/>
</dbReference>
<dbReference type="PATRIC" id="fig|28084.5.peg.2901"/>
<evidence type="ECO:0000313" key="3">
    <source>
        <dbReference type="EMBL" id="KTC80661.1"/>
    </source>
</evidence>
<name>A0A0W0SCT4_9GAMM</name>
<evidence type="ECO:0000259" key="2">
    <source>
        <dbReference type="Pfam" id="PF00930"/>
    </source>
</evidence>
<dbReference type="GO" id="GO:0008239">
    <property type="term" value="F:dipeptidyl-peptidase activity"/>
    <property type="evidence" value="ECO:0007669"/>
    <property type="project" value="TreeGrafter"/>
</dbReference>
<protein>
    <submittedName>
        <fullName evidence="3">Prolyl tripeptidyl peptidase</fullName>
        <ecNumber evidence="3">3.4.14.12</ecNumber>
    </submittedName>
</protein>
<dbReference type="SUPFAM" id="SSF53474">
    <property type="entry name" value="alpha/beta-Hydrolases"/>
    <property type="match status" value="1"/>
</dbReference>
<dbReference type="InterPro" id="IPR002469">
    <property type="entry name" value="Peptidase_S9B_N"/>
</dbReference>
<dbReference type="EMBL" id="LNXW01000013">
    <property type="protein sequence ID" value="KTC80661.1"/>
    <property type="molecule type" value="Genomic_DNA"/>
</dbReference>
<dbReference type="Gene3D" id="2.140.10.30">
    <property type="entry name" value="Dipeptidylpeptidase IV, N-terminal domain"/>
    <property type="match status" value="1"/>
</dbReference>
<dbReference type="PANTHER" id="PTHR11731:SF193">
    <property type="entry name" value="DIPEPTIDYL PEPTIDASE 9"/>
    <property type="match status" value="1"/>
</dbReference>
<keyword evidence="3" id="KW-0378">Hydrolase</keyword>
<dbReference type="GO" id="GO:0008236">
    <property type="term" value="F:serine-type peptidase activity"/>
    <property type="evidence" value="ECO:0007669"/>
    <property type="project" value="InterPro"/>
</dbReference>
<evidence type="ECO:0000259" key="1">
    <source>
        <dbReference type="Pfam" id="PF00326"/>
    </source>
</evidence>
<feature type="domain" description="Dipeptidylpeptidase IV N-terminal" evidence="2">
    <location>
        <begin position="150"/>
        <end position="476"/>
    </location>
</feature>
<dbReference type="GO" id="GO:0006508">
    <property type="term" value="P:proteolysis"/>
    <property type="evidence" value="ECO:0007669"/>
    <property type="project" value="InterPro"/>
</dbReference>
<feature type="domain" description="Peptidase S9 prolyl oligopeptidase catalytic" evidence="1">
    <location>
        <begin position="572"/>
        <end position="758"/>
    </location>
</feature>
<dbReference type="Pfam" id="PF00326">
    <property type="entry name" value="Peptidase_S9"/>
    <property type="match status" value="1"/>
</dbReference>
<gene>
    <name evidence="3" type="primary">ptpA</name>
    <name evidence="3" type="ORF">Lche_2681</name>
</gene>
<organism evidence="3 4">
    <name type="scientific">Legionella cherrii</name>
    <dbReference type="NCBI Taxonomy" id="28084"/>
    <lineage>
        <taxon>Bacteria</taxon>
        <taxon>Pseudomonadati</taxon>
        <taxon>Pseudomonadota</taxon>
        <taxon>Gammaproteobacteria</taxon>
        <taxon>Legionellales</taxon>
        <taxon>Legionellaceae</taxon>
        <taxon>Legionella</taxon>
    </lineage>
</organism>